<dbReference type="GeneID" id="85322973"/>
<accession>A0AA40AVB7</accession>
<dbReference type="Proteomes" id="UP001172101">
    <property type="component" value="Unassembled WGS sequence"/>
</dbReference>
<evidence type="ECO:0000313" key="2">
    <source>
        <dbReference type="Proteomes" id="UP001172101"/>
    </source>
</evidence>
<sequence length="137" mass="15550">MAEEKGAVDLRKPDDVDELSKLSIENLDDKHRALFIRAVSNSSAIFFHSDRYNVTYCIYQLLASQKQQLLDFLLSNPASTSCPLPILGDKNKVRCIDPEEPIGSTGIYRDPWERKPLPLDAPDMQKKDLRVALDYPT</sequence>
<dbReference type="AlphaFoldDB" id="A0AA40AVB7"/>
<organism evidence="1 2">
    <name type="scientific">Lasiosphaeria miniovina</name>
    <dbReference type="NCBI Taxonomy" id="1954250"/>
    <lineage>
        <taxon>Eukaryota</taxon>
        <taxon>Fungi</taxon>
        <taxon>Dikarya</taxon>
        <taxon>Ascomycota</taxon>
        <taxon>Pezizomycotina</taxon>
        <taxon>Sordariomycetes</taxon>
        <taxon>Sordariomycetidae</taxon>
        <taxon>Sordariales</taxon>
        <taxon>Lasiosphaeriaceae</taxon>
        <taxon>Lasiosphaeria</taxon>
    </lineage>
</organism>
<dbReference type="EMBL" id="JAUIRO010000003">
    <property type="protein sequence ID" value="KAK0722680.1"/>
    <property type="molecule type" value="Genomic_DNA"/>
</dbReference>
<comment type="caution">
    <text evidence="1">The sequence shown here is derived from an EMBL/GenBank/DDBJ whole genome shotgun (WGS) entry which is preliminary data.</text>
</comment>
<gene>
    <name evidence="1" type="ORF">B0T26DRAFT_674357</name>
</gene>
<name>A0AA40AVB7_9PEZI</name>
<dbReference type="RefSeq" id="XP_060298604.1">
    <property type="nucleotide sequence ID" value="XM_060439703.1"/>
</dbReference>
<reference evidence="1" key="1">
    <citation type="submission" date="2023-06" db="EMBL/GenBank/DDBJ databases">
        <title>Genome-scale phylogeny and comparative genomics of the fungal order Sordariales.</title>
        <authorList>
            <consortium name="Lawrence Berkeley National Laboratory"/>
            <person name="Hensen N."/>
            <person name="Bonometti L."/>
            <person name="Westerberg I."/>
            <person name="Brannstrom I.O."/>
            <person name="Guillou S."/>
            <person name="Cros-Aarteil S."/>
            <person name="Calhoun S."/>
            <person name="Haridas S."/>
            <person name="Kuo A."/>
            <person name="Mondo S."/>
            <person name="Pangilinan J."/>
            <person name="Riley R."/>
            <person name="LaButti K."/>
            <person name="Andreopoulos B."/>
            <person name="Lipzen A."/>
            <person name="Chen C."/>
            <person name="Yanf M."/>
            <person name="Daum C."/>
            <person name="Ng V."/>
            <person name="Clum A."/>
            <person name="Steindorff A."/>
            <person name="Ohm R."/>
            <person name="Martin F."/>
            <person name="Silar P."/>
            <person name="Natvig D."/>
            <person name="Lalanne C."/>
            <person name="Gautier V."/>
            <person name="Ament-velasquez S.L."/>
            <person name="Kruys A."/>
            <person name="Hutchinson M.I."/>
            <person name="Powell A.J."/>
            <person name="Barry K."/>
            <person name="Miller A.N."/>
            <person name="Grigoriev I.V."/>
            <person name="Debuchy R."/>
            <person name="Gladieux P."/>
            <person name="Thoren M.H."/>
            <person name="Johannesson H."/>
        </authorList>
    </citation>
    <scope>NUCLEOTIDE SEQUENCE</scope>
    <source>
        <strain evidence="1">SMH2392-1A</strain>
    </source>
</reference>
<keyword evidence="2" id="KW-1185">Reference proteome</keyword>
<protein>
    <submittedName>
        <fullName evidence="1">Uncharacterized protein</fullName>
    </submittedName>
</protein>
<evidence type="ECO:0000313" key="1">
    <source>
        <dbReference type="EMBL" id="KAK0722680.1"/>
    </source>
</evidence>
<proteinExistence type="predicted"/>